<dbReference type="Gene3D" id="3.40.50.11350">
    <property type="match status" value="1"/>
</dbReference>
<gene>
    <name evidence="1" type="ORF">C8F04DRAFT_1185265</name>
</gene>
<evidence type="ECO:0000313" key="2">
    <source>
        <dbReference type="Proteomes" id="UP001218188"/>
    </source>
</evidence>
<reference evidence="1" key="1">
    <citation type="submission" date="2023-03" db="EMBL/GenBank/DDBJ databases">
        <title>Massive genome expansion in bonnet fungi (Mycena s.s.) driven by repeated elements and novel gene families across ecological guilds.</title>
        <authorList>
            <consortium name="Lawrence Berkeley National Laboratory"/>
            <person name="Harder C.B."/>
            <person name="Miyauchi S."/>
            <person name="Viragh M."/>
            <person name="Kuo A."/>
            <person name="Thoen E."/>
            <person name="Andreopoulos B."/>
            <person name="Lu D."/>
            <person name="Skrede I."/>
            <person name="Drula E."/>
            <person name="Henrissat B."/>
            <person name="Morin E."/>
            <person name="Kohler A."/>
            <person name="Barry K."/>
            <person name="LaButti K."/>
            <person name="Morin E."/>
            <person name="Salamov A."/>
            <person name="Lipzen A."/>
            <person name="Mereny Z."/>
            <person name="Hegedus B."/>
            <person name="Baldrian P."/>
            <person name="Stursova M."/>
            <person name="Weitz H."/>
            <person name="Taylor A."/>
            <person name="Grigoriev I.V."/>
            <person name="Nagy L.G."/>
            <person name="Martin F."/>
            <person name="Kauserud H."/>
        </authorList>
    </citation>
    <scope>NUCLEOTIDE SEQUENCE</scope>
    <source>
        <strain evidence="1">CBHHK200</strain>
    </source>
</reference>
<name>A0AAD6SQN0_9AGAR</name>
<accession>A0AAD6SQN0</accession>
<organism evidence="1 2">
    <name type="scientific">Mycena alexandri</name>
    <dbReference type="NCBI Taxonomy" id="1745969"/>
    <lineage>
        <taxon>Eukaryota</taxon>
        <taxon>Fungi</taxon>
        <taxon>Dikarya</taxon>
        <taxon>Basidiomycota</taxon>
        <taxon>Agaricomycotina</taxon>
        <taxon>Agaricomycetes</taxon>
        <taxon>Agaricomycetidae</taxon>
        <taxon>Agaricales</taxon>
        <taxon>Marasmiineae</taxon>
        <taxon>Mycenaceae</taxon>
        <taxon>Mycena</taxon>
    </lineage>
</organism>
<evidence type="ECO:0000313" key="1">
    <source>
        <dbReference type="EMBL" id="KAJ7032209.1"/>
    </source>
</evidence>
<protein>
    <submittedName>
        <fullName evidence="1">Uncharacterized protein</fullName>
    </submittedName>
</protein>
<sequence length="503" mass="55911">MADPTFVPATKLSLELPTMNHPPKPRSRFPLGLTWTRFSVGVLGCIVVLWLYEQAQPHYLRPSAFSPELAQELGQPTFLGIRSYERNLPQHVPPNLLEGSELPRYLFFQDETWGAGLNNVLQEQLLNTHLAYLSERAYVFPPYVARDHPPFPDRLPNGLRHWLHVPMNAFLAGPTAGASLADEDQSDSLLRRAVSVEWWKVVCPEKDIVVVKAHEAVSEMGLHAGSDSPTRIKMLELWPSYGQSPGLKRFAWSPLITAVLSRNFHLLSSDAQRPPSLTPTGETPDEFQYYPPYRASAPPIPGLLGIHVRRADFKSHCTRLADNAWNYNAWNQFGEPGALAGQANASAIPVLPDFLDVPARKSRRAAVLDHCWPSSGAIIKRAHDVRRGARASFATQDLRRVYIASNGERAWVEELAAGLRADGWEVLSSSFDLELTLAEQAVAQAVDMSVLTSAESFIKVGVKCFSPCILRRRISPLSVPQFSSNVVQIRLAGGRGPGMIHFW</sequence>
<dbReference type="EMBL" id="JARJCM010000075">
    <property type="protein sequence ID" value="KAJ7032209.1"/>
    <property type="molecule type" value="Genomic_DNA"/>
</dbReference>
<proteinExistence type="predicted"/>
<dbReference type="AlphaFoldDB" id="A0AAD6SQN0"/>
<keyword evidence="2" id="KW-1185">Reference proteome</keyword>
<dbReference type="Proteomes" id="UP001218188">
    <property type="component" value="Unassembled WGS sequence"/>
</dbReference>
<comment type="caution">
    <text evidence="1">The sequence shown here is derived from an EMBL/GenBank/DDBJ whole genome shotgun (WGS) entry which is preliminary data.</text>
</comment>